<dbReference type="STRING" id="493475.GARC_3702"/>
<reference evidence="2 3" key="1">
    <citation type="journal article" date="2017" name="Antonie Van Leeuwenhoek">
        <title>Rhizobium rhizosphaerae sp. nov., a novel species isolated from rice rhizosphere.</title>
        <authorList>
            <person name="Zhao J.J."/>
            <person name="Zhang J."/>
            <person name="Zhang R.J."/>
            <person name="Zhang C.W."/>
            <person name="Yin H.Q."/>
            <person name="Zhang X.X."/>
        </authorList>
    </citation>
    <scope>NUCLEOTIDE SEQUENCE [LARGE SCALE GENOMIC DNA]</scope>
    <source>
        <strain evidence="2 3">BSs20135</strain>
    </source>
</reference>
<protein>
    <recommendedName>
        <fullName evidence="1">AB hydrolase-1 domain-containing protein</fullName>
    </recommendedName>
</protein>
<comment type="caution">
    <text evidence="2">The sequence shown here is derived from an EMBL/GenBank/DDBJ whole genome shotgun (WGS) entry which is preliminary data.</text>
</comment>
<dbReference type="InterPro" id="IPR029058">
    <property type="entry name" value="AB_hydrolase_fold"/>
</dbReference>
<evidence type="ECO:0000313" key="2">
    <source>
        <dbReference type="EMBL" id="GAC20656.1"/>
    </source>
</evidence>
<dbReference type="eggNOG" id="COG1073">
    <property type="taxonomic scope" value="Bacteria"/>
</dbReference>
<organism evidence="2 3">
    <name type="scientific">Paraglaciecola arctica BSs20135</name>
    <dbReference type="NCBI Taxonomy" id="493475"/>
    <lineage>
        <taxon>Bacteria</taxon>
        <taxon>Pseudomonadati</taxon>
        <taxon>Pseudomonadota</taxon>
        <taxon>Gammaproteobacteria</taxon>
        <taxon>Alteromonadales</taxon>
        <taxon>Alteromonadaceae</taxon>
        <taxon>Paraglaciecola</taxon>
    </lineage>
</organism>
<evidence type="ECO:0000313" key="3">
    <source>
        <dbReference type="Proteomes" id="UP000006327"/>
    </source>
</evidence>
<dbReference type="AlphaFoldDB" id="K6Y9L7"/>
<dbReference type="EMBL" id="BAEO01000055">
    <property type="protein sequence ID" value="GAC20656.1"/>
    <property type="molecule type" value="Genomic_DNA"/>
</dbReference>
<dbReference type="InterPro" id="IPR051044">
    <property type="entry name" value="MAG_DAG_Lipase"/>
</dbReference>
<dbReference type="InterPro" id="IPR000073">
    <property type="entry name" value="AB_hydrolase_1"/>
</dbReference>
<gene>
    <name evidence="2" type="ORF">GARC_3702</name>
</gene>
<dbReference type="RefSeq" id="WP_007622781.1">
    <property type="nucleotide sequence ID" value="NZ_BAEO01000055.1"/>
</dbReference>
<dbReference type="OrthoDB" id="9785847at2"/>
<evidence type="ECO:0000259" key="1">
    <source>
        <dbReference type="Pfam" id="PF12697"/>
    </source>
</evidence>
<dbReference type="Proteomes" id="UP000006327">
    <property type="component" value="Unassembled WGS sequence"/>
</dbReference>
<dbReference type="Pfam" id="PF12697">
    <property type="entry name" value="Abhydrolase_6"/>
    <property type="match status" value="1"/>
</dbReference>
<dbReference type="Gene3D" id="3.40.50.1820">
    <property type="entry name" value="alpha/beta hydrolase"/>
    <property type="match status" value="1"/>
</dbReference>
<dbReference type="SUPFAM" id="SSF53474">
    <property type="entry name" value="alpha/beta-Hydrolases"/>
    <property type="match status" value="1"/>
</dbReference>
<keyword evidence="3" id="KW-1185">Reference proteome</keyword>
<name>K6Y9L7_9ALTE</name>
<sequence>MTTTTQNYSHTVDKTYSLNLSQKLQRLALKVCCNTAPALGVKVALYHFMHTRKRRPYALKELPPELHTATLSYRNGHIVTHTWGCGDKIIYLVHGWESNSRWMKGFITPLLKDGYKVIAFDMPAHGRSSKQATHLGDFAATLEFVISVYGKPFGIVAHSFGGTATVLLLSKNQDLLPKKLCLIAPMKSLDSHFQVFNTVTGLSETIMDKLFLTLKKHYALEAKKTDITQLIKSIKIPGLLIHDENDRLIPVTVANHLATAWTGARYLKTNDLGHRKILQDSQVIREATDYILGPN</sequence>
<dbReference type="PANTHER" id="PTHR11614">
    <property type="entry name" value="PHOSPHOLIPASE-RELATED"/>
    <property type="match status" value="1"/>
</dbReference>
<accession>K6Y9L7</accession>
<proteinExistence type="predicted"/>
<feature type="domain" description="AB hydrolase-1" evidence="1">
    <location>
        <begin position="91"/>
        <end position="201"/>
    </location>
</feature>